<dbReference type="SFLD" id="SFLDG01168">
    <property type="entry name" value="Ferric_reductase_subgroup_(FRE"/>
    <property type="match status" value="1"/>
</dbReference>
<name>A0A6J1HMN3_CUCMO</name>
<organism evidence="11 12">
    <name type="scientific">Cucurbita moschata</name>
    <name type="common">Winter crookneck squash</name>
    <name type="synonym">Cucurbita pepo var. moschata</name>
    <dbReference type="NCBI Taxonomy" id="3662"/>
    <lineage>
        <taxon>Eukaryota</taxon>
        <taxon>Viridiplantae</taxon>
        <taxon>Streptophyta</taxon>
        <taxon>Embryophyta</taxon>
        <taxon>Tracheophyta</taxon>
        <taxon>Spermatophyta</taxon>
        <taxon>Magnoliopsida</taxon>
        <taxon>eudicotyledons</taxon>
        <taxon>Gunneridae</taxon>
        <taxon>Pentapetalae</taxon>
        <taxon>rosids</taxon>
        <taxon>fabids</taxon>
        <taxon>Cucurbitales</taxon>
        <taxon>Cucurbitaceae</taxon>
        <taxon>Cucurbiteae</taxon>
        <taxon>Cucurbita</taxon>
    </lineage>
</organism>
<dbReference type="PANTHER" id="PTHR11972">
    <property type="entry name" value="NADPH OXIDASE"/>
    <property type="match status" value="1"/>
</dbReference>
<evidence type="ECO:0000256" key="4">
    <source>
        <dbReference type="ARBA" id="ARBA00022827"/>
    </source>
</evidence>
<evidence type="ECO:0000256" key="3">
    <source>
        <dbReference type="ARBA" id="ARBA00022692"/>
    </source>
</evidence>
<comment type="subcellular location">
    <subcellularLocation>
        <location evidence="1">Membrane</location>
        <topology evidence="1">Multi-pass membrane protein</topology>
    </subcellularLocation>
</comment>
<protein>
    <submittedName>
        <fullName evidence="12">Ferric reduction oxidase 8, mitochondrial</fullName>
    </submittedName>
</protein>
<dbReference type="Proteomes" id="UP000504609">
    <property type="component" value="Unplaced"/>
</dbReference>
<dbReference type="SUPFAM" id="SSF52343">
    <property type="entry name" value="Ferredoxin reductase-like, C-terminal NADP-linked domain"/>
    <property type="match status" value="1"/>
</dbReference>
<feature type="transmembrane region" description="Helical" evidence="9">
    <location>
        <begin position="227"/>
        <end position="247"/>
    </location>
</feature>
<feature type="region of interest" description="Disordered" evidence="8">
    <location>
        <begin position="1"/>
        <end position="20"/>
    </location>
</feature>
<accession>A0A6J1HMN3</accession>
<dbReference type="InterPro" id="IPR000778">
    <property type="entry name" value="Cyt_b245_heavy_chain"/>
</dbReference>
<evidence type="ECO:0000256" key="6">
    <source>
        <dbReference type="ARBA" id="ARBA00023002"/>
    </source>
</evidence>
<dbReference type="RefSeq" id="XP_022965033.1">
    <property type="nucleotide sequence ID" value="XM_023109265.1"/>
</dbReference>
<feature type="compositionally biased region" description="Polar residues" evidence="8">
    <location>
        <begin position="1"/>
        <end position="16"/>
    </location>
</feature>
<dbReference type="Pfam" id="PF08022">
    <property type="entry name" value="FAD_binding_8"/>
    <property type="match status" value="1"/>
</dbReference>
<feature type="transmembrane region" description="Helical" evidence="9">
    <location>
        <begin position="134"/>
        <end position="158"/>
    </location>
</feature>
<dbReference type="SFLD" id="SFLDS00052">
    <property type="entry name" value="Ferric_Reductase_Domain"/>
    <property type="match status" value="1"/>
</dbReference>
<evidence type="ECO:0000256" key="2">
    <source>
        <dbReference type="ARBA" id="ARBA00022630"/>
    </source>
</evidence>
<keyword evidence="3 9" id="KW-0812">Transmembrane</keyword>
<dbReference type="InterPro" id="IPR013130">
    <property type="entry name" value="Fe3_Rdtase_TM_dom"/>
</dbReference>
<proteinExistence type="predicted"/>
<dbReference type="InterPro" id="IPR039261">
    <property type="entry name" value="FNR_nucleotide-bd"/>
</dbReference>
<keyword evidence="4" id="KW-0274">FAD</keyword>
<feature type="transmembrane region" description="Helical" evidence="9">
    <location>
        <begin position="569"/>
        <end position="595"/>
    </location>
</feature>
<evidence type="ECO:0000313" key="11">
    <source>
        <dbReference type="Proteomes" id="UP000504609"/>
    </source>
</evidence>
<feature type="transmembrane region" description="Helical" evidence="9">
    <location>
        <begin position="186"/>
        <end position="206"/>
    </location>
</feature>
<dbReference type="GO" id="GO:0000293">
    <property type="term" value="F:ferric-chelate reductase activity"/>
    <property type="evidence" value="ECO:0007669"/>
    <property type="project" value="TreeGrafter"/>
</dbReference>
<evidence type="ECO:0000259" key="10">
    <source>
        <dbReference type="PROSITE" id="PS51384"/>
    </source>
</evidence>
<keyword evidence="2" id="KW-0285">Flavoprotein</keyword>
<dbReference type="InterPro" id="IPR017927">
    <property type="entry name" value="FAD-bd_FR_type"/>
</dbReference>
<dbReference type="AlphaFoldDB" id="A0A6J1HMN3"/>
<evidence type="ECO:0000256" key="1">
    <source>
        <dbReference type="ARBA" id="ARBA00004141"/>
    </source>
</evidence>
<dbReference type="PROSITE" id="PS51384">
    <property type="entry name" value="FAD_FR"/>
    <property type="match status" value="1"/>
</dbReference>
<dbReference type="CDD" id="cd06186">
    <property type="entry name" value="NOX_Duox_like_FAD_NADP"/>
    <property type="match status" value="1"/>
</dbReference>
<feature type="transmembrane region" description="Helical" evidence="9">
    <location>
        <begin position="267"/>
        <end position="284"/>
    </location>
</feature>
<evidence type="ECO:0000256" key="8">
    <source>
        <dbReference type="SAM" id="MobiDB-lite"/>
    </source>
</evidence>
<evidence type="ECO:0000256" key="5">
    <source>
        <dbReference type="ARBA" id="ARBA00022989"/>
    </source>
</evidence>
<dbReference type="InterPro" id="IPR013121">
    <property type="entry name" value="Fe_red_NAD-bd_6"/>
</dbReference>
<evidence type="ECO:0000256" key="9">
    <source>
        <dbReference type="SAM" id="Phobius"/>
    </source>
</evidence>
<keyword evidence="5 9" id="KW-1133">Transmembrane helix</keyword>
<feature type="transmembrane region" description="Helical" evidence="9">
    <location>
        <begin position="85"/>
        <end position="105"/>
    </location>
</feature>
<dbReference type="PRINTS" id="PR00466">
    <property type="entry name" value="GP91PHOX"/>
</dbReference>
<dbReference type="Pfam" id="PF08030">
    <property type="entry name" value="NAD_binding_6"/>
    <property type="match status" value="1"/>
</dbReference>
<keyword evidence="7 9" id="KW-0472">Membrane</keyword>
<feature type="transmembrane region" description="Helical" evidence="9">
    <location>
        <begin position="296"/>
        <end position="313"/>
    </location>
</feature>
<evidence type="ECO:0000256" key="7">
    <source>
        <dbReference type="ARBA" id="ARBA00023136"/>
    </source>
</evidence>
<dbReference type="Pfam" id="PF01794">
    <property type="entry name" value="Ferric_reduct"/>
    <property type="match status" value="1"/>
</dbReference>
<feature type="transmembrane region" description="Helical" evidence="9">
    <location>
        <begin position="33"/>
        <end position="56"/>
    </location>
</feature>
<dbReference type="GO" id="GO:0005886">
    <property type="term" value="C:plasma membrane"/>
    <property type="evidence" value="ECO:0007669"/>
    <property type="project" value="TreeGrafter"/>
</dbReference>
<evidence type="ECO:0000313" key="12">
    <source>
        <dbReference type="RefSeq" id="XP_022965033.1"/>
    </source>
</evidence>
<dbReference type="GeneID" id="111464979"/>
<reference evidence="12" key="1">
    <citation type="submission" date="2025-08" db="UniProtKB">
        <authorList>
            <consortium name="RefSeq"/>
        </authorList>
    </citation>
    <scope>IDENTIFICATION</scope>
    <source>
        <tissue evidence="12">Young leaves</tissue>
    </source>
</reference>
<dbReference type="InterPro" id="IPR050369">
    <property type="entry name" value="RBOH/FRE"/>
</dbReference>
<feature type="domain" description="FAD-binding FR-type" evidence="10">
    <location>
        <begin position="340"/>
        <end position="450"/>
    </location>
</feature>
<dbReference type="KEGG" id="cmos:111464979"/>
<feature type="transmembrane region" description="Helical" evidence="9">
    <location>
        <begin position="615"/>
        <end position="635"/>
    </location>
</feature>
<sequence>MYKFTTQTQTPNSQTENRGRIISNMNRNHKARAVLLTAIEVFMILLCAGWVSLWLLKPTDLWTRKWRVAENTARASVFGYYGLNFVVYTFPVVALVIIGLVYLNIKHSKPQTCRQTKFSTFSNTLSNPLVVNSYVGILSGIELLGVALFLLFLAWTFYARISKDFRKLMPEESLNLKIWELKYLRVATRFGLLAEACLGLLLLPVLRGLAPFRLIGIQFEASVKYHVWLGTAMVLFGTFHGASTLFIWGISNQIQDQVWKWQNTGRIYIAGEITLITGLVIWITSLPQIRRIKFEIFYYTHHLYIVFFVFFLFHAGDRHFYMVFPGLFLFAIDKILRIIQSRTETCVVSARVLPCKAVELTLPKDHRLKYKPTSVVYVKIPRISRFEWHAFSLISSSSVDDETMSIVVKCNKSWTKSLYEIINTEREGESDQLKCISVAVEGPYGPASLDFLRYDHLILIAGGIGVTPLLSILQEITSMKNNTKFICPARIQLIHVMKKSHEIALLSSILPLLLKRLDGKMHLQLKVFVTQELQSSSTLTELLNKFSQMQTIQSSVNCSSYAAHGLESLGWMAVITGLISIVFFVALIVFNHIVVPTKKASKKTKDRTPSWISDLLLMSSFALAILSGAVVGIVLRRRRLKKGNLALIQSQNQTKNTTPSSVARGSRQEEHEIYFGERPNFIEIFSNINNPAGESDIGVISSGPEAMNLSVAKACKQMSGGSRKGSKKNKQQFSFHSLNFTL</sequence>
<keyword evidence="6" id="KW-0560">Oxidoreductase</keyword>
<dbReference type="PANTHER" id="PTHR11972:SF155">
    <property type="entry name" value="FERRIC REDUCTION OXIDASE 8, MITOCHONDRIAL"/>
    <property type="match status" value="1"/>
</dbReference>
<dbReference type="Gene3D" id="3.40.50.80">
    <property type="entry name" value="Nucleotide-binding domain of ferredoxin-NADP reductase (FNR) module"/>
    <property type="match status" value="2"/>
</dbReference>
<keyword evidence="11" id="KW-1185">Reference proteome</keyword>
<gene>
    <name evidence="12" type="primary">LOC111464979</name>
</gene>
<dbReference type="InterPro" id="IPR013112">
    <property type="entry name" value="FAD-bd_8"/>
</dbReference>